<name>A0ABD0U084_DENTH</name>
<feature type="region of interest" description="Disordered" evidence="1">
    <location>
        <begin position="17"/>
        <end position="42"/>
    </location>
</feature>
<dbReference type="AlphaFoldDB" id="A0ABD0U084"/>
<feature type="region of interest" description="Disordered" evidence="1">
    <location>
        <begin position="103"/>
        <end position="133"/>
    </location>
</feature>
<feature type="compositionally biased region" description="Acidic residues" evidence="1">
    <location>
        <begin position="104"/>
        <end position="128"/>
    </location>
</feature>
<keyword evidence="3" id="KW-1185">Reference proteome</keyword>
<comment type="caution">
    <text evidence="2">The sequence shown here is derived from an EMBL/GenBank/DDBJ whole genome shotgun (WGS) entry which is preliminary data.</text>
</comment>
<evidence type="ECO:0000313" key="3">
    <source>
        <dbReference type="Proteomes" id="UP001552299"/>
    </source>
</evidence>
<evidence type="ECO:0008006" key="4">
    <source>
        <dbReference type="Google" id="ProtNLM"/>
    </source>
</evidence>
<reference evidence="2 3" key="1">
    <citation type="journal article" date="2024" name="Plant Biotechnol. J.">
        <title>Dendrobium thyrsiflorum genome and its molecular insights into genes involved in important horticultural traits.</title>
        <authorList>
            <person name="Chen B."/>
            <person name="Wang J.Y."/>
            <person name="Zheng P.J."/>
            <person name="Li K.L."/>
            <person name="Liang Y.M."/>
            <person name="Chen X.F."/>
            <person name="Zhang C."/>
            <person name="Zhao X."/>
            <person name="He X."/>
            <person name="Zhang G.Q."/>
            <person name="Liu Z.J."/>
            <person name="Xu Q."/>
        </authorList>
    </citation>
    <scope>NUCLEOTIDE SEQUENCE [LARGE SCALE GENOMIC DNA]</scope>
    <source>
        <strain evidence="2">GZMU011</strain>
    </source>
</reference>
<sequence length="222" mass="23966">MTAPNIEAIAASLRNCSLGGRTESPERQPAAASAESRPPAVEETVDYDGVTVELNSEVALPYHWEQCLDLRTGEVYYINWKDGTRTSEDPRLTTTRCRTSYFSSEEEISDLEDEEAEEEDEDYCDAEDSSSSVGEGADYDDFYGINAEVSSGVAYGASAEDYGASTSSSAEPGSADCSTAGSQVLVAAGCKSCFMYFMVPKRVEACPKCGGYLLHLGRNGYF</sequence>
<dbReference type="InterPro" id="IPR051105">
    <property type="entry name" value="WWC/KIBRA_Hippo_Reg"/>
</dbReference>
<dbReference type="Proteomes" id="UP001552299">
    <property type="component" value="Unassembled WGS sequence"/>
</dbReference>
<dbReference type="PANTHER" id="PTHR14791:SF29">
    <property type="entry name" value="PROTEIN KIBRA"/>
    <property type="match status" value="1"/>
</dbReference>
<proteinExistence type="predicted"/>
<organism evidence="2 3">
    <name type="scientific">Dendrobium thyrsiflorum</name>
    <name type="common">Pinecone-like raceme dendrobium</name>
    <name type="synonym">Orchid</name>
    <dbReference type="NCBI Taxonomy" id="117978"/>
    <lineage>
        <taxon>Eukaryota</taxon>
        <taxon>Viridiplantae</taxon>
        <taxon>Streptophyta</taxon>
        <taxon>Embryophyta</taxon>
        <taxon>Tracheophyta</taxon>
        <taxon>Spermatophyta</taxon>
        <taxon>Magnoliopsida</taxon>
        <taxon>Liliopsida</taxon>
        <taxon>Asparagales</taxon>
        <taxon>Orchidaceae</taxon>
        <taxon>Epidendroideae</taxon>
        <taxon>Malaxideae</taxon>
        <taxon>Dendrobiinae</taxon>
        <taxon>Dendrobium</taxon>
    </lineage>
</organism>
<evidence type="ECO:0000313" key="2">
    <source>
        <dbReference type="EMBL" id="KAL0905389.1"/>
    </source>
</evidence>
<gene>
    <name evidence="2" type="ORF">M5K25_023805</name>
</gene>
<dbReference type="EMBL" id="JANQDX010000018">
    <property type="protein sequence ID" value="KAL0905389.1"/>
    <property type="molecule type" value="Genomic_DNA"/>
</dbReference>
<protein>
    <recommendedName>
        <fullName evidence="4">WW domain-containing protein</fullName>
    </recommendedName>
</protein>
<dbReference type="PANTHER" id="PTHR14791">
    <property type="entry name" value="BOMB/KIRA PROTEINS"/>
    <property type="match status" value="1"/>
</dbReference>
<dbReference type="InterPro" id="IPR036020">
    <property type="entry name" value="WW_dom_sf"/>
</dbReference>
<dbReference type="SUPFAM" id="SSF51045">
    <property type="entry name" value="WW domain"/>
    <property type="match status" value="1"/>
</dbReference>
<accession>A0ABD0U084</accession>
<dbReference type="Gene3D" id="2.20.70.10">
    <property type="match status" value="1"/>
</dbReference>
<feature type="compositionally biased region" description="Low complexity" evidence="1">
    <location>
        <begin position="27"/>
        <end position="42"/>
    </location>
</feature>
<evidence type="ECO:0000256" key="1">
    <source>
        <dbReference type="SAM" id="MobiDB-lite"/>
    </source>
</evidence>